<organism evidence="1">
    <name type="scientific">Salmonella enterica subsp. enterica serovar 4,[5],12:i:-</name>
    <dbReference type="NCBI Taxonomy" id="440524"/>
    <lineage>
        <taxon>Bacteria</taxon>
        <taxon>Pseudomonadati</taxon>
        <taxon>Pseudomonadota</taxon>
        <taxon>Gammaproteobacteria</taxon>
        <taxon>Enterobacterales</taxon>
        <taxon>Enterobacteriaceae</taxon>
        <taxon>Salmonella</taxon>
    </lineage>
</organism>
<gene>
    <name evidence="1" type="ORF">G4Y39_004953</name>
</gene>
<feature type="non-terminal residue" evidence="1">
    <location>
        <position position="82"/>
    </location>
</feature>
<sequence length="82" mass="9898">MIYENELWHSFLLRTQIIYNIQNYRNIISAHGALRYDAYPRPELINVYKLHRTQDLYDILTTVNGFILTSRMIYSPYGVYSY</sequence>
<reference evidence="1" key="2">
    <citation type="submission" date="2018-07" db="EMBL/GenBank/DDBJ databases">
        <authorList>
            <consortium name="NCBI Pathogen Detection Project"/>
        </authorList>
    </citation>
    <scope>NUCLEOTIDE SEQUENCE</scope>
    <source>
        <strain evidence="1">11-0359</strain>
    </source>
</reference>
<protein>
    <submittedName>
        <fullName evidence="1">Uncharacterized protein</fullName>
    </submittedName>
</protein>
<accession>A0A738ZS53</accession>
<comment type="caution">
    <text evidence="1">The sequence shown here is derived from an EMBL/GenBank/DDBJ whole genome shotgun (WGS) entry which is preliminary data.</text>
</comment>
<proteinExistence type="predicted"/>
<reference evidence="1" key="1">
    <citation type="journal article" date="2018" name="Genome Biol.">
        <title>SKESA: strategic k-mer extension for scrupulous assemblies.</title>
        <authorList>
            <person name="Souvorov A."/>
            <person name="Agarwala R."/>
            <person name="Lipman D.J."/>
        </authorList>
    </citation>
    <scope>NUCLEOTIDE SEQUENCE</scope>
    <source>
        <strain evidence="1">11-0359</strain>
    </source>
</reference>
<name>A0A738ZS53_SALET</name>
<dbReference type="EMBL" id="DAATOL010000070">
    <property type="protein sequence ID" value="HAE9345989.1"/>
    <property type="molecule type" value="Genomic_DNA"/>
</dbReference>
<evidence type="ECO:0000313" key="1">
    <source>
        <dbReference type="EMBL" id="HAE9345989.1"/>
    </source>
</evidence>
<dbReference type="AlphaFoldDB" id="A0A738ZS53"/>